<dbReference type="SUPFAM" id="SSF81606">
    <property type="entry name" value="PP2C-like"/>
    <property type="match status" value="1"/>
</dbReference>
<dbReference type="HOGENOM" id="CLU_586417_0_0_0"/>
<dbReference type="InterPro" id="IPR036457">
    <property type="entry name" value="PPM-type-like_dom_sf"/>
</dbReference>
<dbReference type="InterPro" id="IPR001932">
    <property type="entry name" value="PPM-type_phosphatase-like_dom"/>
</dbReference>
<evidence type="ECO:0000256" key="1">
    <source>
        <dbReference type="ARBA" id="ARBA00022801"/>
    </source>
</evidence>
<reference evidence="4" key="1">
    <citation type="submission" date="2011-02" db="EMBL/GenBank/DDBJ databases">
        <title>The complete genome of Planctomyces brasiliensis DSM 5305.</title>
        <authorList>
            <person name="Lucas S."/>
            <person name="Copeland A."/>
            <person name="Lapidus A."/>
            <person name="Bruce D."/>
            <person name="Goodwin L."/>
            <person name="Pitluck S."/>
            <person name="Kyrpides N."/>
            <person name="Mavromatis K."/>
            <person name="Pagani I."/>
            <person name="Ivanova N."/>
            <person name="Ovchinnikova G."/>
            <person name="Lu M."/>
            <person name="Detter J.C."/>
            <person name="Han C."/>
            <person name="Land M."/>
            <person name="Hauser L."/>
            <person name="Markowitz V."/>
            <person name="Cheng J.-F."/>
            <person name="Hugenholtz P."/>
            <person name="Woyke T."/>
            <person name="Wu D."/>
            <person name="Tindall B."/>
            <person name="Pomrenke H.G."/>
            <person name="Brambilla E."/>
            <person name="Klenk H.-P."/>
            <person name="Eisen J.A."/>
        </authorList>
    </citation>
    <scope>NUCLEOTIDE SEQUENCE [LARGE SCALE GENOMIC DNA]</scope>
    <source>
        <strain evidence="4">ATCC 49424 / DSM 5305 / JCM 21570 / NBRC 103401 / IFAM 1448</strain>
    </source>
</reference>
<dbReference type="PANTHER" id="PTHR43156">
    <property type="entry name" value="STAGE II SPORULATION PROTEIN E-RELATED"/>
    <property type="match status" value="1"/>
</dbReference>
<dbReference type="Gene3D" id="3.30.450.40">
    <property type="match status" value="1"/>
</dbReference>
<name>F0SLZ4_RUBBR</name>
<dbReference type="InterPro" id="IPR029016">
    <property type="entry name" value="GAF-like_dom_sf"/>
</dbReference>
<accession>F0SLZ4</accession>
<dbReference type="GO" id="GO:0016791">
    <property type="term" value="F:phosphatase activity"/>
    <property type="evidence" value="ECO:0007669"/>
    <property type="project" value="TreeGrafter"/>
</dbReference>
<gene>
    <name evidence="3" type="ordered locus">Plabr_2317</name>
</gene>
<dbReference type="Proteomes" id="UP000006860">
    <property type="component" value="Chromosome"/>
</dbReference>
<dbReference type="eggNOG" id="COG2208">
    <property type="taxonomic scope" value="Bacteria"/>
</dbReference>
<dbReference type="SUPFAM" id="SSF55781">
    <property type="entry name" value="GAF domain-like"/>
    <property type="match status" value="1"/>
</dbReference>
<evidence type="ECO:0000313" key="3">
    <source>
        <dbReference type="EMBL" id="ADY59919.1"/>
    </source>
</evidence>
<dbReference type="PANTHER" id="PTHR43156:SF2">
    <property type="entry name" value="STAGE II SPORULATION PROTEIN E"/>
    <property type="match status" value="1"/>
</dbReference>
<dbReference type="InterPro" id="IPR052016">
    <property type="entry name" value="Bact_Sigma-Reg"/>
</dbReference>
<proteinExistence type="predicted"/>
<evidence type="ECO:0000259" key="2">
    <source>
        <dbReference type="SMART" id="SM00331"/>
    </source>
</evidence>
<sequence length="461" mass="52443">MFYGVQDRYDGERNRFDASASDALTGIANPSGIEEFGMSEQTWEERLETVYELMHEMSRQTEPQAMVRAYGKRVSKLFPANRRISLSRRDLEYPNFRITRYSEWDDDINPWQEKHRLPLLKGGLLAELIYSNRPHIIDEVELSPDDPAFQYLDGQRSLIAVPMLDGGEALNMVILAREQPAGFDREQFPETVWMSNLFGRATHNLVLKDESSRAFKSLDRELKMVSQIQQALLPKKMPDIKGFELSAYYRTSARAGGDYYDFFPLDEDLWGLLIADVSGHGTPAAVVMAITHSIAHLFPNQTDSPDELLEFVNNHLSRRYTNGIEAFVTAYYAVYNARTRTLRYASAGHHPPRLWKCAQQQIVPVEHEGSFPLGIFEDADYPVHEITLDPGDRLILYTDGITEAMSDNGEQFGTDRLDEVLTNSCPHNAPRLLQEIIEAVDKHTNNAPPADDRTLIVGTVR</sequence>
<dbReference type="Gene3D" id="3.60.40.10">
    <property type="entry name" value="PPM-type phosphatase domain"/>
    <property type="match status" value="1"/>
</dbReference>
<dbReference type="EMBL" id="CP002546">
    <property type="protein sequence ID" value="ADY59919.1"/>
    <property type="molecule type" value="Genomic_DNA"/>
</dbReference>
<feature type="domain" description="PPM-type phosphatase" evidence="2">
    <location>
        <begin position="240"/>
        <end position="460"/>
    </location>
</feature>
<dbReference type="STRING" id="756272.Plabr_2317"/>
<dbReference type="KEGG" id="pbs:Plabr_2317"/>
<organism evidence="3 4">
    <name type="scientific">Rubinisphaera brasiliensis (strain ATCC 49424 / DSM 5305 / JCM 21570 / IAM 15109 / NBRC 103401 / IFAM 1448)</name>
    <name type="common">Planctomyces brasiliensis</name>
    <dbReference type="NCBI Taxonomy" id="756272"/>
    <lineage>
        <taxon>Bacteria</taxon>
        <taxon>Pseudomonadati</taxon>
        <taxon>Planctomycetota</taxon>
        <taxon>Planctomycetia</taxon>
        <taxon>Planctomycetales</taxon>
        <taxon>Planctomycetaceae</taxon>
        <taxon>Rubinisphaera</taxon>
    </lineage>
</organism>
<dbReference type="AlphaFoldDB" id="F0SLZ4"/>
<dbReference type="Pfam" id="PF07228">
    <property type="entry name" value="SpoIIE"/>
    <property type="match status" value="1"/>
</dbReference>
<keyword evidence="4" id="KW-1185">Reference proteome</keyword>
<keyword evidence="1" id="KW-0378">Hydrolase</keyword>
<evidence type="ECO:0000313" key="4">
    <source>
        <dbReference type="Proteomes" id="UP000006860"/>
    </source>
</evidence>
<dbReference type="SMART" id="SM00331">
    <property type="entry name" value="PP2C_SIG"/>
    <property type="match status" value="1"/>
</dbReference>
<protein>
    <submittedName>
        <fullName evidence="3">Protein serine/threonine phosphatase</fullName>
    </submittedName>
</protein>